<dbReference type="InterPro" id="IPR003959">
    <property type="entry name" value="ATPase_AAA_core"/>
</dbReference>
<accession>A0A0G0XI20</accession>
<dbReference type="SUPFAM" id="SSF52540">
    <property type="entry name" value="P-loop containing nucleoside triphosphate hydrolases"/>
    <property type="match status" value="1"/>
</dbReference>
<keyword evidence="3" id="KW-0645">Protease</keyword>
<keyword evidence="3" id="KW-0378">Hydrolase</keyword>
<dbReference type="GO" id="GO:0007005">
    <property type="term" value="P:mitochondrion organization"/>
    <property type="evidence" value="ECO:0007669"/>
    <property type="project" value="TreeGrafter"/>
</dbReference>
<feature type="domain" description="Lon protease AAA+ ATPase lid" evidence="2">
    <location>
        <begin position="130"/>
        <end position="171"/>
    </location>
</feature>
<dbReference type="GO" id="GO:0016887">
    <property type="term" value="F:ATP hydrolysis activity"/>
    <property type="evidence" value="ECO:0007669"/>
    <property type="project" value="InterPro"/>
</dbReference>
<dbReference type="GO" id="GO:0004252">
    <property type="term" value="F:serine-type endopeptidase activity"/>
    <property type="evidence" value="ECO:0007669"/>
    <property type="project" value="InterPro"/>
</dbReference>
<name>A0A0G0XI20_9BACT</name>
<dbReference type="Pfam" id="PF22667">
    <property type="entry name" value="Lon_lid"/>
    <property type="match status" value="1"/>
</dbReference>
<evidence type="ECO:0000259" key="2">
    <source>
        <dbReference type="Pfam" id="PF22667"/>
    </source>
</evidence>
<dbReference type="Gene3D" id="3.40.50.300">
    <property type="entry name" value="P-loop containing nucleotide triphosphate hydrolases"/>
    <property type="match status" value="1"/>
</dbReference>
<dbReference type="InterPro" id="IPR027417">
    <property type="entry name" value="P-loop_NTPase"/>
</dbReference>
<dbReference type="GO" id="GO:0006515">
    <property type="term" value="P:protein quality control for misfolded or incompletely synthesized proteins"/>
    <property type="evidence" value="ECO:0007669"/>
    <property type="project" value="TreeGrafter"/>
</dbReference>
<evidence type="ECO:0000313" key="3">
    <source>
        <dbReference type="EMBL" id="KKS24540.1"/>
    </source>
</evidence>
<dbReference type="Proteomes" id="UP000033856">
    <property type="component" value="Unassembled WGS sequence"/>
</dbReference>
<dbReference type="InterPro" id="IPR027065">
    <property type="entry name" value="Lon_Prtase"/>
</dbReference>
<dbReference type="Pfam" id="PF00004">
    <property type="entry name" value="AAA"/>
    <property type="match status" value="1"/>
</dbReference>
<feature type="domain" description="ATPase AAA-type core" evidence="1">
    <location>
        <begin position="10"/>
        <end position="86"/>
    </location>
</feature>
<dbReference type="GO" id="GO:0051131">
    <property type="term" value="P:chaperone-mediated protein complex assembly"/>
    <property type="evidence" value="ECO:0007669"/>
    <property type="project" value="TreeGrafter"/>
</dbReference>
<dbReference type="EMBL" id="LCCD01000023">
    <property type="protein sequence ID" value="KKS24540.1"/>
    <property type="molecule type" value="Genomic_DNA"/>
</dbReference>
<comment type="caution">
    <text evidence="3">The sequence shown here is derived from an EMBL/GenBank/DDBJ whole genome shotgun (WGS) entry which is preliminary data.</text>
</comment>
<dbReference type="InterPro" id="IPR054594">
    <property type="entry name" value="Lon_lid"/>
</dbReference>
<dbReference type="AlphaFoldDB" id="A0A0G0XI20"/>
<reference evidence="3" key="1">
    <citation type="journal article" date="2015" name="Nature">
        <title>rRNA introns, odd ribosomes, and small enigmatic genomes across a large radiation of phyla.</title>
        <authorList>
            <person name="Brown C.T."/>
            <person name="Hug L.A."/>
            <person name="Thomas B.C."/>
            <person name="Sharon I."/>
            <person name="Castelle C.J."/>
            <person name="Singh A."/>
            <person name="Wilkins M.J."/>
            <person name="Williams K.H."/>
            <person name="Banfield J.F."/>
        </authorList>
    </citation>
    <scope>NUCLEOTIDE SEQUENCE [LARGE SCALE GENOMIC DNA]</scope>
</reference>
<dbReference type="GO" id="GO:0004176">
    <property type="term" value="F:ATP-dependent peptidase activity"/>
    <property type="evidence" value="ECO:0007669"/>
    <property type="project" value="InterPro"/>
</dbReference>
<dbReference type="GO" id="GO:0005524">
    <property type="term" value="F:ATP binding"/>
    <property type="evidence" value="ECO:0007669"/>
    <property type="project" value="InterPro"/>
</dbReference>
<gene>
    <name evidence="3" type="ORF">UU83_C0023G0013</name>
</gene>
<organism evidence="3 4">
    <name type="scientific">Candidatus Jorgensenbacteria bacterium GW2011_GWF2_41_8</name>
    <dbReference type="NCBI Taxonomy" id="1618667"/>
    <lineage>
        <taxon>Bacteria</taxon>
        <taxon>Candidatus Joergenseniibacteriota</taxon>
    </lineage>
</organism>
<dbReference type="PANTHER" id="PTHR43718:SF2">
    <property type="entry name" value="LON PROTEASE HOMOLOG, MITOCHONDRIAL"/>
    <property type="match status" value="1"/>
</dbReference>
<dbReference type="PATRIC" id="fig|1618667.3.peg.394"/>
<dbReference type="PANTHER" id="PTHR43718">
    <property type="entry name" value="LON PROTEASE"/>
    <property type="match status" value="1"/>
</dbReference>
<evidence type="ECO:0000313" key="4">
    <source>
        <dbReference type="Proteomes" id="UP000033856"/>
    </source>
</evidence>
<dbReference type="GO" id="GO:0003697">
    <property type="term" value="F:single-stranded DNA binding"/>
    <property type="evidence" value="ECO:0007669"/>
    <property type="project" value="TreeGrafter"/>
</dbReference>
<evidence type="ECO:0000259" key="1">
    <source>
        <dbReference type="Pfam" id="PF00004"/>
    </source>
</evidence>
<protein>
    <submittedName>
        <fullName evidence="3">Lon protease</fullName>
    </submittedName>
</protein>
<dbReference type="Gene3D" id="1.10.8.60">
    <property type="match status" value="1"/>
</dbReference>
<sequence length="215" mass="24213">MQKIVNTGTNNPVFMLDEIDKLGLKGFSGNPESAFLEVLDPEQNNSFEDIYYGPNFEFDLSNVFFVTTANETDTIMSALKDRMEIIKIRPYTTEEKLQIAKLFLIPKELKECGLTTENFAQKHIAVQPPIFSDESLNRIILAYTKEDGVRNLEKNINAILRRIAKTVKTATTSKSQTAIEKALQKIPTIVTPDFVDACLKNQIKSKSIGFTGEKI</sequence>
<proteinExistence type="predicted"/>